<name>A0A6L6HQF8_9RHOB</name>
<feature type="compositionally biased region" description="Basic and acidic residues" evidence="1">
    <location>
        <begin position="208"/>
        <end position="217"/>
    </location>
</feature>
<accession>A0A6L6HQF8</accession>
<dbReference type="PROSITE" id="PS51724">
    <property type="entry name" value="SPOR"/>
    <property type="match status" value="1"/>
</dbReference>
<protein>
    <recommendedName>
        <fullName evidence="2">SPOR domain-containing protein</fullName>
    </recommendedName>
</protein>
<proteinExistence type="predicted"/>
<dbReference type="InterPro" id="IPR007730">
    <property type="entry name" value="SPOR-like_dom"/>
</dbReference>
<reference evidence="3 4" key="1">
    <citation type="submission" date="2019-11" db="EMBL/GenBank/DDBJ databases">
        <authorList>
            <person name="Lang L."/>
        </authorList>
    </citation>
    <scope>NUCLEOTIDE SEQUENCE [LARGE SCALE GENOMIC DNA]</scope>
    <source>
        <strain evidence="3 4">YIM 132242</strain>
    </source>
</reference>
<dbReference type="RefSeq" id="WP_154765457.1">
    <property type="nucleotide sequence ID" value="NZ_WMBT01000009.1"/>
</dbReference>
<dbReference type="Pfam" id="PF05036">
    <property type="entry name" value="SPOR"/>
    <property type="match status" value="1"/>
</dbReference>
<gene>
    <name evidence="3" type="ORF">GIY56_13995</name>
</gene>
<organism evidence="3 4">
    <name type="scientific">Paracoccus lichenicola</name>
    <dbReference type="NCBI Taxonomy" id="2665644"/>
    <lineage>
        <taxon>Bacteria</taxon>
        <taxon>Pseudomonadati</taxon>
        <taxon>Pseudomonadota</taxon>
        <taxon>Alphaproteobacteria</taxon>
        <taxon>Rhodobacterales</taxon>
        <taxon>Paracoccaceae</taxon>
        <taxon>Paracoccus</taxon>
    </lineage>
</organism>
<dbReference type="EMBL" id="WMBT01000009">
    <property type="protein sequence ID" value="MTE01396.1"/>
    <property type="molecule type" value="Genomic_DNA"/>
</dbReference>
<evidence type="ECO:0000313" key="3">
    <source>
        <dbReference type="EMBL" id="MTE01396.1"/>
    </source>
</evidence>
<dbReference type="Proteomes" id="UP000481417">
    <property type="component" value="Unassembled WGS sequence"/>
</dbReference>
<feature type="region of interest" description="Disordered" evidence="1">
    <location>
        <begin position="193"/>
        <end position="248"/>
    </location>
</feature>
<comment type="caution">
    <text evidence="3">The sequence shown here is derived from an EMBL/GenBank/DDBJ whole genome shotgun (WGS) entry which is preliminary data.</text>
</comment>
<evidence type="ECO:0000256" key="1">
    <source>
        <dbReference type="SAM" id="MobiDB-lite"/>
    </source>
</evidence>
<dbReference type="AlphaFoldDB" id="A0A6L6HQF8"/>
<dbReference type="SUPFAM" id="SSF110997">
    <property type="entry name" value="Sporulation related repeat"/>
    <property type="match status" value="1"/>
</dbReference>
<dbReference type="GO" id="GO:0042834">
    <property type="term" value="F:peptidoglycan binding"/>
    <property type="evidence" value="ECO:0007669"/>
    <property type="project" value="InterPro"/>
</dbReference>
<keyword evidence="4" id="KW-1185">Reference proteome</keyword>
<feature type="domain" description="SPOR" evidence="2">
    <location>
        <begin position="252"/>
        <end position="329"/>
    </location>
</feature>
<evidence type="ECO:0000259" key="2">
    <source>
        <dbReference type="PROSITE" id="PS51724"/>
    </source>
</evidence>
<dbReference type="InterPro" id="IPR036680">
    <property type="entry name" value="SPOR-like_sf"/>
</dbReference>
<evidence type="ECO:0000313" key="4">
    <source>
        <dbReference type="Proteomes" id="UP000481417"/>
    </source>
</evidence>
<dbReference type="Gene3D" id="3.30.70.1070">
    <property type="entry name" value="Sporulation related repeat"/>
    <property type="match status" value="1"/>
</dbReference>
<sequence length="329" mass="35001">MKSNRGWRMRVLGWMVLVLLLPGRVWAMPEPPPPGDFPGAQYIDRTGCVFVREGEDWKPRLDKQGAPICGFPPSQPAEMVEAPADPPSPEEVLTAVLAEGLRSGDLLANPAAAPLGDVAPDPAQAQLDRTLARQVELDGRIRSALAGRAPDGLCARLGYRPAEDAAPIIGGDVTQGLCPGMIAPELEPAIKTASVQPQTAPVPAPAERPAKLSRKAEPPASRPQRTEPPKTASVVARRPEPAQTAAPASVEMIPAHARYVQIGIYADEANALAALRRLSGMGYRTAQRHERSQDKAAKAILAGPFADRQALVAALTRLRANGYPRAVAR</sequence>